<sequence>MNILLWHVHGSWTTAFVQGPHTYLVPVLPDRGPDGRGRALTYHWPDSVVEVPPERLRETPVDLVVLQRPHEAELAARWLGGRRPGREVPAVYVEHNAPDGDVPHTRHPCADRDDLTLVHVTHFNRLFWDNGRAPTAVVEHGVVDPGHRWTGELPRAAVVVNEPLRRGRTTGTDLLPGLAAGVGLDVFGMGTEGLAAALGIAPERCRSWDLPQEELHDAMARRRLYAHPVRWTSLGLSLIEAMHLGMPVVALATTEVVEAVPPEAGVVSTRPEELARAAARYARDPEAAGAAGRAARQAALRRYGLKRFLDDWERLVEEVIR</sequence>
<evidence type="ECO:0000259" key="3">
    <source>
        <dbReference type="Pfam" id="PF00534"/>
    </source>
</evidence>
<reference evidence="4 5" key="1">
    <citation type="submission" date="2019-06" db="EMBL/GenBank/DDBJ databases">
        <title>Draft genome of Streptomyces sedi sp. JCM16909.</title>
        <authorList>
            <person name="Klykleung N."/>
            <person name="Tanasupawat S."/>
            <person name="Kudo T."/>
            <person name="Yuki M."/>
            <person name="Ohkuma M."/>
        </authorList>
    </citation>
    <scope>NUCLEOTIDE SEQUENCE [LARGE SCALE GENOMIC DNA]</scope>
    <source>
        <strain evidence="4 5">JCM 16909</strain>
    </source>
</reference>
<name>A0A5C4V282_9ACTN</name>
<gene>
    <name evidence="4" type="ORF">FH715_14165</name>
</gene>
<comment type="caution">
    <text evidence="4">The sequence shown here is derived from an EMBL/GenBank/DDBJ whole genome shotgun (WGS) entry which is preliminary data.</text>
</comment>
<dbReference type="AlphaFoldDB" id="A0A5C4V282"/>
<evidence type="ECO:0000256" key="2">
    <source>
        <dbReference type="ARBA" id="ARBA00022679"/>
    </source>
</evidence>
<evidence type="ECO:0000256" key="1">
    <source>
        <dbReference type="ARBA" id="ARBA00021292"/>
    </source>
</evidence>
<feature type="domain" description="Glycosyl transferase family 1" evidence="3">
    <location>
        <begin position="194"/>
        <end position="297"/>
    </location>
</feature>
<dbReference type="Proteomes" id="UP000311713">
    <property type="component" value="Unassembled WGS sequence"/>
</dbReference>
<dbReference type="OrthoDB" id="9794513at2"/>
<protein>
    <recommendedName>
        <fullName evidence="1">D-inositol 3-phosphate glycosyltransferase</fullName>
    </recommendedName>
</protein>
<proteinExistence type="predicted"/>
<dbReference type="SUPFAM" id="SSF53756">
    <property type="entry name" value="UDP-Glycosyltransferase/glycogen phosphorylase"/>
    <property type="match status" value="1"/>
</dbReference>
<dbReference type="PANTHER" id="PTHR12526:SF627">
    <property type="entry name" value="D-RHAMNOSYLTRANSFERASE WBPZ"/>
    <property type="match status" value="1"/>
</dbReference>
<accession>A0A5C4V282</accession>
<dbReference type="PANTHER" id="PTHR12526">
    <property type="entry name" value="GLYCOSYLTRANSFERASE"/>
    <property type="match status" value="1"/>
</dbReference>
<dbReference type="InterPro" id="IPR001296">
    <property type="entry name" value="Glyco_trans_1"/>
</dbReference>
<dbReference type="EMBL" id="VDGT01000009">
    <property type="protein sequence ID" value="TNM29877.1"/>
    <property type="molecule type" value="Genomic_DNA"/>
</dbReference>
<organism evidence="4 5">
    <name type="scientific">Streptomyces sedi</name>
    <dbReference type="NCBI Taxonomy" id="555059"/>
    <lineage>
        <taxon>Bacteria</taxon>
        <taxon>Bacillati</taxon>
        <taxon>Actinomycetota</taxon>
        <taxon>Actinomycetes</taxon>
        <taxon>Kitasatosporales</taxon>
        <taxon>Streptomycetaceae</taxon>
        <taxon>Streptomyces</taxon>
    </lineage>
</organism>
<keyword evidence="5" id="KW-1185">Reference proteome</keyword>
<keyword evidence="2 4" id="KW-0808">Transferase</keyword>
<dbReference type="GO" id="GO:0016757">
    <property type="term" value="F:glycosyltransferase activity"/>
    <property type="evidence" value="ECO:0007669"/>
    <property type="project" value="InterPro"/>
</dbReference>
<evidence type="ECO:0000313" key="4">
    <source>
        <dbReference type="EMBL" id="TNM29877.1"/>
    </source>
</evidence>
<dbReference type="Gene3D" id="3.40.50.2000">
    <property type="entry name" value="Glycogen Phosphorylase B"/>
    <property type="match status" value="1"/>
</dbReference>
<evidence type="ECO:0000313" key="5">
    <source>
        <dbReference type="Proteomes" id="UP000311713"/>
    </source>
</evidence>
<dbReference type="Pfam" id="PF00534">
    <property type="entry name" value="Glycos_transf_1"/>
    <property type="match status" value="1"/>
</dbReference>
<dbReference type="RefSeq" id="WP_139645093.1">
    <property type="nucleotide sequence ID" value="NZ_BAAAZS010000098.1"/>
</dbReference>